<feature type="non-terminal residue" evidence="2">
    <location>
        <position position="1"/>
    </location>
</feature>
<sequence>CIFILLGLYFCYQFYTKFTMRFHGVVLTCIFFQIISTVISDELEIDGGEKRVGYEDGQITSVTVYTGDTKPTNETVPSTGTDTAGTGSGSSSGGSVDSGSTTGDFQQQGPFTGYTGRPRPRPRPRPGHGRPGHWFRPFGYHGGRRTVSEAEEEEILSS</sequence>
<feature type="compositionally biased region" description="Low complexity" evidence="1">
    <location>
        <begin position="93"/>
        <end position="104"/>
    </location>
</feature>
<feature type="compositionally biased region" description="Polar residues" evidence="1">
    <location>
        <begin position="63"/>
        <end position="77"/>
    </location>
</feature>
<accession>A0A1B6GXU8</accession>
<feature type="compositionally biased region" description="Acidic residues" evidence="1">
    <location>
        <begin position="149"/>
        <end position="158"/>
    </location>
</feature>
<protein>
    <submittedName>
        <fullName evidence="2">Uncharacterized protein</fullName>
    </submittedName>
</protein>
<dbReference type="AlphaFoldDB" id="A0A1B6GXU8"/>
<reference evidence="2" key="1">
    <citation type="submission" date="2015-11" db="EMBL/GenBank/DDBJ databases">
        <title>De novo transcriptome assembly of four potential Pierce s Disease insect vectors from Arizona vineyards.</title>
        <authorList>
            <person name="Tassone E.E."/>
        </authorList>
    </citation>
    <scope>NUCLEOTIDE SEQUENCE</scope>
</reference>
<evidence type="ECO:0000313" key="2">
    <source>
        <dbReference type="EMBL" id="JAS67243.1"/>
    </source>
</evidence>
<feature type="compositionally biased region" description="Basic residues" evidence="1">
    <location>
        <begin position="118"/>
        <end position="133"/>
    </location>
</feature>
<evidence type="ECO:0000256" key="1">
    <source>
        <dbReference type="SAM" id="MobiDB-lite"/>
    </source>
</evidence>
<name>A0A1B6GXU8_9HEMI</name>
<feature type="region of interest" description="Disordered" evidence="1">
    <location>
        <begin position="63"/>
        <end position="158"/>
    </location>
</feature>
<proteinExistence type="predicted"/>
<gene>
    <name evidence="2" type="ORF">g.9586</name>
</gene>
<dbReference type="EMBL" id="GECZ01002526">
    <property type="protein sequence ID" value="JAS67243.1"/>
    <property type="molecule type" value="Transcribed_RNA"/>
</dbReference>
<organism evidence="2">
    <name type="scientific">Cuerna arida</name>
    <dbReference type="NCBI Taxonomy" id="1464854"/>
    <lineage>
        <taxon>Eukaryota</taxon>
        <taxon>Metazoa</taxon>
        <taxon>Ecdysozoa</taxon>
        <taxon>Arthropoda</taxon>
        <taxon>Hexapoda</taxon>
        <taxon>Insecta</taxon>
        <taxon>Pterygota</taxon>
        <taxon>Neoptera</taxon>
        <taxon>Paraneoptera</taxon>
        <taxon>Hemiptera</taxon>
        <taxon>Auchenorrhyncha</taxon>
        <taxon>Membracoidea</taxon>
        <taxon>Cicadellidae</taxon>
        <taxon>Cicadellinae</taxon>
        <taxon>Proconiini</taxon>
        <taxon>Cuerna</taxon>
    </lineage>
</organism>